<organism evidence="2 3">
    <name type="scientific">Ereboglobus luteus</name>
    <dbReference type="NCBI Taxonomy" id="1796921"/>
    <lineage>
        <taxon>Bacteria</taxon>
        <taxon>Pseudomonadati</taxon>
        <taxon>Verrucomicrobiota</taxon>
        <taxon>Opitutia</taxon>
        <taxon>Opitutales</taxon>
        <taxon>Opitutaceae</taxon>
        <taxon>Ereboglobus</taxon>
    </lineage>
</organism>
<evidence type="ECO:0008006" key="4">
    <source>
        <dbReference type="Google" id="ProtNLM"/>
    </source>
</evidence>
<evidence type="ECO:0000313" key="3">
    <source>
        <dbReference type="Proteomes" id="UP000244896"/>
    </source>
</evidence>
<proteinExistence type="predicted"/>
<dbReference type="AlphaFoldDB" id="A0A2U8DZM9"/>
<feature type="signal peptide" evidence="1">
    <location>
        <begin position="1"/>
        <end position="23"/>
    </location>
</feature>
<keyword evidence="1" id="KW-0732">Signal</keyword>
<dbReference type="RefSeq" id="WP_108823870.1">
    <property type="nucleotide sequence ID" value="NZ_CP023004.1"/>
</dbReference>
<sequence length="192" mass="22098">MKTVRQFMIIMLATVLSVGALNARDISDYIKELDESPYPEMDKEYYLRHCIWFERGKHKTTNYARGEMLPVNTKVTLLYLSGSDMSIRVNETGKVVKINNVINFSRKHMSTIARLMLSPKEVSVSGEFAESIRNGEPRLGMSKEEVVMTRGWPPAHKTDSLVRDKWMYWSSKLVVHTLEFEGDKLVKGRGIH</sequence>
<evidence type="ECO:0000256" key="1">
    <source>
        <dbReference type="SAM" id="SignalP"/>
    </source>
</evidence>
<feature type="chain" id="PRO_5015864825" description="Outer membrane lipoprotein-sorting protein" evidence="1">
    <location>
        <begin position="24"/>
        <end position="192"/>
    </location>
</feature>
<gene>
    <name evidence="2" type="ORF">CKA38_01195</name>
</gene>
<protein>
    <recommendedName>
        <fullName evidence="4">Outer membrane lipoprotein-sorting protein</fullName>
    </recommendedName>
</protein>
<name>A0A2U8DZM9_9BACT</name>
<reference evidence="2 3" key="1">
    <citation type="journal article" date="2018" name="Syst. Appl. Microbiol.">
        <title>Ereboglobus luteus gen. nov. sp. nov. from cockroach guts, and new insights into the oxygen relationship of the genera Opitutus and Didymococcus (Verrucomicrobia: Opitutaceae).</title>
        <authorList>
            <person name="Tegtmeier D."/>
            <person name="Belitz A."/>
            <person name="Radek R."/>
            <person name="Heimerl T."/>
            <person name="Brune A."/>
        </authorList>
    </citation>
    <scope>NUCLEOTIDE SEQUENCE [LARGE SCALE GENOMIC DNA]</scope>
    <source>
        <strain evidence="2 3">Ho45</strain>
    </source>
</reference>
<accession>A0A2U8DZM9</accession>
<keyword evidence="3" id="KW-1185">Reference proteome</keyword>
<evidence type="ECO:0000313" key="2">
    <source>
        <dbReference type="EMBL" id="AWI08063.1"/>
    </source>
</evidence>
<dbReference type="KEGG" id="elut:CKA38_01195"/>
<dbReference type="EMBL" id="CP023004">
    <property type="protein sequence ID" value="AWI08063.1"/>
    <property type="molecule type" value="Genomic_DNA"/>
</dbReference>
<dbReference type="OrthoDB" id="9179113at2"/>
<dbReference type="Proteomes" id="UP000244896">
    <property type="component" value="Chromosome"/>
</dbReference>